<proteinExistence type="inferred from homology"/>
<dbReference type="OrthoDB" id="4206502at2759"/>
<name>A0A2B7Y1K2_POLH7</name>
<dbReference type="GO" id="GO:0006633">
    <property type="term" value="P:fatty acid biosynthetic process"/>
    <property type="evidence" value="ECO:0007669"/>
    <property type="project" value="InterPro"/>
</dbReference>
<dbReference type="InterPro" id="IPR002582">
    <property type="entry name" value="ACPS"/>
</dbReference>
<keyword evidence="1" id="KW-0808">Transferase</keyword>
<dbReference type="InterPro" id="IPR008278">
    <property type="entry name" value="4-PPantetheinyl_Trfase_dom"/>
</dbReference>
<dbReference type="HAMAP" id="MF_00101">
    <property type="entry name" value="AcpS"/>
    <property type="match status" value="1"/>
</dbReference>
<protein>
    <submittedName>
        <fullName evidence="3">Holo-[acyl-carrier-protein] synthase</fullName>
    </submittedName>
</protein>
<organism evidence="3 4">
    <name type="scientific">Polytolypa hystricis (strain UAMH7299)</name>
    <dbReference type="NCBI Taxonomy" id="1447883"/>
    <lineage>
        <taxon>Eukaryota</taxon>
        <taxon>Fungi</taxon>
        <taxon>Dikarya</taxon>
        <taxon>Ascomycota</taxon>
        <taxon>Pezizomycotina</taxon>
        <taxon>Eurotiomycetes</taxon>
        <taxon>Eurotiomycetidae</taxon>
        <taxon>Onygenales</taxon>
        <taxon>Onygenales incertae sedis</taxon>
        <taxon>Polytolypa</taxon>
    </lineage>
</organism>
<dbReference type="Pfam" id="PF01648">
    <property type="entry name" value="ACPS"/>
    <property type="match status" value="1"/>
</dbReference>
<gene>
    <name evidence="3" type="ORF">AJ80_05690</name>
</gene>
<dbReference type="InterPro" id="IPR037143">
    <property type="entry name" value="4-PPantetheinyl_Trfase_dom_sf"/>
</dbReference>
<evidence type="ECO:0000313" key="4">
    <source>
        <dbReference type="Proteomes" id="UP000224634"/>
    </source>
</evidence>
<dbReference type="AlphaFoldDB" id="A0A2B7Y1K2"/>
<evidence type="ECO:0000313" key="3">
    <source>
        <dbReference type="EMBL" id="PGH15065.1"/>
    </source>
</evidence>
<dbReference type="Proteomes" id="UP000224634">
    <property type="component" value="Unassembled WGS sequence"/>
</dbReference>
<sequence>MKLAPFPFALNVGTDIVHLPRIIRLINRPASQNSQGNAYLNRFTRRILCDQEQNAFRVRFGDLDGCGEKRSPTQTTEIARWLAGRFASKEAAKKAAPGGAAAVGWKDVMVRVESNGSGRPEVIYLKEGGSRGELGKLSISHDGDYVIATVIAASPNG</sequence>
<accession>A0A2B7Y1K2</accession>
<feature type="domain" description="4'-phosphopantetheinyl transferase" evidence="2">
    <location>
        <begin position="12"/>
        <end position="149"/>
    </location>
</feature>
<dbReference type="EMBL" id="PDNA01000086">
    <property type="protein sequence ID" value="PGH15065.1"/>
    <property type="molecule type" value="Genomic_DNA"/>
</dbReference>
<dbReference type="GO" id="GO:0000287">
    <property type="term" value="F:magnesium ion binding"/>
    <property type="evidence" value="ECO:0007669"/>
    <property type="project" value="InterPro"/>
</dbReference>
<evidence type="ECO:0000259" key="2">
    <source>
        <dbReference type="Pfam" id="PF01648"/>
    </source>
</evidence>
<dbReference type="SUPFAM" id="SSF56214">
    <property type="entry name" value="4'-phosphopantetheinyl transferase"/>
    <property type="match status" value="1"/>
</dbReference>
<dbReference type="GO" id="GO:0008897">
    <property type="term" value="F:holo-[acyl-carrier-protein] synthase activity"/>
    <property type="evidence" value="ECO:0007669"/>
    <property type="project" value="InterPro"/>
</dbReference>
<comment type="caution">
    <text evidence="3">The sequence shown here is derived from an EMBL/GenBank/DDBJ whole genome shotgun (WGS) entry which is preliminary data.</text>
</comment>
<dbReference type="Gene3D" id="3.90.470.20">
    <property type="entry name" value="4'-phosphopantetheinyl transferase domain"/>
    <property type="match status" value="1"/>
</dbReference>
<evidence type="ECO:0000256" key="1">
    <source>
        <dbReference type="ARBA" id="ARBA00022679"/>
    </source>
</evidence>
<keyword evidence="4" id="KW-1185">Reference proteome</keyword>
<reference evidence="3 4" key="1">
    <citation type="submission" date="2017-10" db="EMBL/GenBank/DDBJ databases">
        <title>Comparative genomics in systemic dimorphic fungi from Ajellomycetaceae.</title>
        <authorList>
            <person name="Munoz J.F."/>
            <person name="Mcewen J.G."/>
            <person name="Clay O.K."/>
            <person name="Cuomo C.A."/>
        </authorList>
    </citation>
    <scope>NUCLEOTIDE SEQUENCE [LARGE SCALE GENOMIC DNA]</scope>
    <source>
        <strain evidence="3 4">UAMH7299</strain>
    </source>
</reference>